<gene>
    <name evidence="1" type="ORF">UY83_C0017G0005</name>
</gene>
<name>A0A0G1XW74_9BACT</name>
<feature type="non-terminal residue" evidence="1">
    <location>
        <position position="1"/>
    </location>
</feature>
<dbReference type="EMBL" id="LCRO01000017">
    <property type="protein sequence ID" value="KKW35140.1"/>
    <property type="molecule type" value="Genomic_DNA"/>
</dbReference>
<protein>
    <submittedName>
        <fullName evidence="1">Uncharacterized protein</fullName>
    </submittedName>
</protein>
<evidence type="ECO:0000313" key="1">
    <source>
        <dbReference type="EMBL" id="KKW35140.1"/>
    </source>
</evidence>
<comment type="caution">
    <text evidence="1">The sequence shown here is derived from an EMBL/GenBank/DDBJ whole genome shotgun (WGS) entry which is preliminary data.</text>
</comment>
<proteinExistence type="predicted"/>
<reference evidence="1 2" key="1">
    <citation type="journal article" date="2015" name="Nature">
        <title>rRNA introns, odd ribosomes, and small enigmatic genomes across a large radiation of phyla.</title>
        <authorList>
            <person name="Brown C.T."/>
            <person name="Hug L.A."/>
            <person name="Thomas B.C."/>
            <person name="Sharon I."/>
            <person name="Castelle C.J."/>
            <person name="Singh A."/>
            <person name="Wilkins M.J."/>
            <person name="Williams K.H."/>
            <person name="Banfield J.F."/>
        </authorList>
    </citation>
    <scope>NUCLEOTIDE SEQUENCE [LARGE SCALE GENOMIC DNA]</scope>
</reference>
<organism evidence="1 2">
    <name type="scientific">Candidatus Adlerbacteria bacterium GW2011_GWA1_54_10</name>
    <dbReference type="NCBI Taxonomy" id="1618605"/>
    <lineage>
        <taxon>Bacteria</taxon>
        <taxon>Candidatus Adleribacteriota</taxon>
    </lineage>
</organism>
<sequence>SLPRAFVFIRMDDRFIQMSLLLTTVKDKDMRKCMIGEHTTTNNTCFYAVY</sequence>
<accession>A0A0G1XW74</accession>
<evidence type="ECO:0000313" key="2">
    <source>
        <dbReference type="Proteomes" id="UP000034740"/>
    </source>
</evidence>
<dbReference type="AlphaFoldDB" id="A0A0G1XW74"/>
<dbReference type="Proteomes" id="UP000034740">
    <property type="component" value="Unassembled WGS sequence"/>
</dbReference>